<feature type="region of interest" description="Disordered" evidence="1">
    <location>
        <begin position="319"/>
        <end position="351"/>
    </location>
</feature>
<keyword evidence="3" id="KW-1185">Reference proteome</keyword>
<proteinExistence type="predicted"/>
<dbReference type="Proteomes" id="UP000823388">
    <property type="component" value="Chromosome 6N"/>
</dbReference>
<reference evidence="2" key="1">
    <citation type="submission" date="2020-05" db="EMBL/GenBank/DDBJ databases">
        <title>WGS assembly of Panicum virgatum.</title>
        <authorList>
            <person name="Lovell J.T."/>
            <person name="Jenkins J."/>
            <person name="Shu S."/>
            <person name="Juenger T.E."/>
            <person name="Schmutz J."/>
        </authorList>
    </citation>
    <scope>NUCLEOTIDE SEQUENCE</scope>
    <source>
        <strain evidence="2">AP13</strain>
    </source>
</reference>
<feature type="compositionally biased region" description="Basic and acidic residues" evidence="1">
    <location>
        <begin position="319"/>
        <end position="329"/>
    </location>
</feature>
<name>A0A8T0QY75_PANVG</name>
<dbReference type="AlphaFoldDB" id="A0A8T0QY75"/>
<accession>A0A8T0QY75</accession>
<evidence type="ECO:0000313" key="2">
    <source>
        <dbReference type="EMBL" id="KAG2578237.1"/>
    </source>
</evidence>
<feature type="compositionally biased region" description="Low complexity" evidence="1">
    <location>
        <begin position="141"/>
        <end position="152"/>
    </location>
</feature>
<comment type="caution">
    <text evidence="2">The sequence shown here is derived from an EMBL/GenBank/DDBJ whole genome shotgun (WGS) entry which is preliminary data.</text>
</comment>
<organism evidence="2 3">
    <name type="scientific">Panicum virgatum</name>
    <name type="common">Blackwell switchgrass</name>
    <dbReference type="NCBI Taxonomy" id="38727"/>
    <lineage>
        <taxon>Eukaryota</taxon>
        <taxon>Viridiplantae</taxon>
        <taxon>Streptophyta</taxon>
        <taxon>Embryophyta</taxon>
        <taxon>Tracheophyta</taxon>
        <taxon>Spermatophyta</taxon>
        <taxon>Magnoliopsida</taxon>
        <taxon>Liliopsida</taxon>
        <taxon>Poales</taxon>
        <taxon>Poaceae</taxon>
        <taxon>PACMAD clade</taxon>
        <taxon>Panicoideae</taxon>
        <taxon>Panicodae</taxon>
        <taxon>Paniceae</taxon>
        <taxon>Panicinae</taxon>
        <taxon>Panicum</taxon>
        <taxon>Panicum sect. Hiantes</taxon>
    </lineage>
</organism>
<gene>
    <name evidence="2" type="ORF">PVAP13_6NG185209</name>
</gene>
<feature type="compositionally biased region" description="Basic residues" evidence="1">
    <location>
        <begin position="113"/>
        <end position="123"/>
    </location>
</feature>
<sequence length="351" mass="37545">MEEEQEKLSGLLDAIRILKSQGLTGAGVVGAYHKRRVAPIMARALPLDEMRLDALADAVARTVLAVGEISDAEITLRLREAFNKPYPVFPIPSHPVMRPEVGFVRFRPDHQLVRRRRGKRRAAPRATAANQRLVPETGRGASSSPSSSTATTVLGVPQGLWPPPSVLGKRQGEVGSSTAEPKPKRSRPTAAHPLGRLAPLSAAPQKVVKVYWHQAQGDTSSAAHQKVVVGVRRVVRDGGERDASAFGPCYRQNHDGRQRLDGRAGRRGIPCLFGPRGSAALDESGSSGRLARRATVPEASAPGMGGCDVAPRLTALHTWHGDRGGEKPPRFLAPAPCSQREATRARGHGGS</sequence>
<feature type="region of interest" description="Disordered" evidence="1">
    <location>
        <begin position="112"/>
        <end position="198"/>
    </location>
</feature>
<protein>
    <submittedName>
        <fullName evidence="2">Uncharacterized protein</fullName>
    </submittedName>
</protein>
<evidence type="ECO:0000256" key="1">
    <source>
        <dbReference type="SAM" id="MobiDB-lite"/>
    </source>
</evidence>
<evidence type="ECO:0000313" key="3">
    <source>
        <dbReference type="Proteomes" id="UP000823388"/>
    </source>
</evidence>
<dbReference type="EMBL" id="CM029048">
    <property type="protein sequence ID" value="KAG2578237.1"/>
    <property type="molecule type" value="Genomic_DNA"/>
</dbReference>